<evidence type="ECO:0000313" key="3">
    <source>
        <dbReference type="Proteomes" id="UP001529510"/>
    </source>
</evidence>
<evidence type="ECO:0000256" key="1">
    <source>
        <dbReference type="SAM" id="Phobius"/>
    </source>
</evidence>
<dbReference type="EMBL" id="JAMKFB020000001">
    <property type="protein sequence ID" value="KAL0204222.1"/>
    <property type="molecule type" value="Genomic_DNA"/>
</dbReference>
<keyword evidence="1" id="KW-0812">Transmembrane</keyword>
<keyword evidence="1" id="KW-1133">Transmembrane helix</keyword>
<name>A0ABD0S2D7_CIRMR</name>
<reference evidence="2 3" key="1">
    <citation type="submission" date="2024-05" db="EMBL/GenBank/DDBJ databases">
        <title>Genome sequencing and assembly of Indian major carp, Cirrhinus mrigala (Hamilton, 1822).</title>
        <authorList>
            <person name="Mohindra V."/>
            <person name="Chowdhury L.M."/>
            <person name="Lal K."/>
            <person name="Jena J.K."/>
        </authorList>
    </citation>
    <scope>NUCLEOTIDE SEQUENCE [LARGE SCALE GENOMIC DNA]</scope>
    <source>
        <strain evidence="2">CM1030</strain>
        <tissue evidence="2">Blood</tissue>
    </source>
</reference>
<organism evidence="2 3">
    <name type="scientific">Cirrhinus mrigala</name>
    <name type="common">Mrigala</name>
    <dbReference type="NCBI Taxonomy" id="683832"/>
    <lineage>
        <taxon>Eukaryota</taxon>
        <taxon>Metazoa</taxon>
        <taxon>Chordata</taxon>
        <taxon>Craniata</taxon>
        <taxon>Vertebrata</taxon>
        <taxon>Euteleostomi</taxon>
        <taxon>Actinopterygii</taxon>
        <taxon>Neopterygii</taxon>
        <taxon>Teleostei</taxon>
        <taxon>Ostariophysi</taxon>
        <taxon>Cypriniformes</taxon>
        <taxon>Cyprinidae</taxon>
        <taxon>Labeoninae</taxon>
        <taxon>Labeonini</taxon>
        <taxon>Cirrhinus</taxon>
    </lineage>
</organism>
<comment type="caution">
    <text evidence="2">The sequence shown here is derived from an EMBL/GenBank/DDBJ whole genome shotgun (WGS) entry which is preliminary data.</text>
</comment>
<sequence length="52" mass="5923">MTSLSHPSGSRSFWVWCPHSTKPVLMWSDLSQGWTVLAFVLSIFPVKRKFGV</sequence>
<evidence type="ECO:0000313" key="2">
    <source>
        <dbReference type="EMBL" id="KAL0204222.1"/>
    </source>
</evidence>
<dbReference type="Proteomes" id="UP001529510">
    <property type="component" value="Unassembled WGS sequence"/>
</dbReference>
<proteinExistence type="predicted"/>
<keyword evidence="1" id="KW-0472">Membrane</keyword>
<keyword evidence="3" id="KW-1185">Reference proteome</keyword>
<dbReference type="AlphaFoldDB" id="A0ABD0S2D7"/>
<accession>A0ABD0S2D7</accession>
<feature type="transmembrane region" description="Helical" evidence="1">
    <location>
        <begin position="24"/>
        <end position="46"/>
    </location>
</feature>
<gene>
    <name evidence="2" type="ORF">M9458_002240</name>
</gene>
<protein>
    <submittedName>
        <fullName evidence="2">Uncharacterized protein</fullName>
    </submittedName>
</protein>
<feature type="non-terminal residue" evidence="2">
    <location>
        <position position="52"/>
    </location>
</feature>